<dbReference type="EMBL" id="JAHRIQ010027241">
    <property type="protein sequence ID" value="MEQ2230415.1"/>
    <property type="molecule type" value="Genomic_DNA"/>
</dbReference>
<dbReference type="Proteomes" id="UP001482620">
    <property type="component" value="Unassembled WGS sequence"/>
</dbReference>
<reference evidence="1 2" key="1">
    <citation type="submission" date="2021-06" db="EMBL/GenBank/DDBJ databases">
        <authorList>
            <person name="Palmer J.M."/>
        </authorList>
    </citation>
    <scope>NUCLEOTIDE SEQUENCE [LARGE SCALE GENOMIC DNA]</scope>
    <source>
        <strain evidence="2">if_2019</strain>
        <tissue evidence="1">Muscle</tissue>
    </source>
</reference>
<evidence type="ECO:0000313" key="2">
    <source>
        <dbReference type="Proteomes" id="UP001482620"/>
    </source>
</evidence>
<keyword evidence="2" id="KW-1185">Reference proteome</keyword>
<organism evidence="1 2">
    <name type="scientific">Ilyodon furcidens</name>
    <name type="common">goldbreast splitfin</name>
    <dbReference type="NCBI Taxonomy" id="33524"/>
    <lineage>
        <taxon>Eukaryota</taxon>
        <taxon>Metazoa</taxon>
        <taxon>Chordata</taxon>
        <taxon>Craniata</taxon>
        <taxon>Vertebrata</taxon>
        <taxon>Euteleostomi</taxon>
        <taxon>Actinopterygii</taxon>
        <taxon>Neopterygii</taxon>
        <taxon>Teleostei</taxon>
        <taxon>Neoteleostei</taxon>
        <taxon>Acanthomorphata</taxon>
        <taxon>Ovalentaria</taxon>
        <taxon>Atherinomorphae</taxon>
        <taxon>Cyprinodontiformes</taxon>
        <taxon>Goodeidae</taxon>
        <taxon>Ilyodon</taxon>
    </lineage>
</organism>
<evidence type="ECO:0000313" key="1">
    <source>
        <dbReference type="EMBL" id="MEQ2230415.1"/>
    </source>
</evidence>
<name>A0ABV0TBY5_9TELE</name>
<gene>
    <name evidence="1" type="ORF">ILYODFUR_029042</name>
</gene>
<protein>
    <submittedName>
        <fullName evidence="1">Uncharacterized protein</fullName>
    </submittedName>
</protein>
<accession>A0ABV0TBY5</accession>
<comment type="caution">
    <text evidence="1">The sequence shown here is derived from an EMBL/GenBank/DDBJ whole genome shotgun (WGS) entry which is preliminary data.</text>
</comment>
<sequence>MEAAESLPIKREQPVCLSTFALLTITCGPKTHLKLHLLDGWGVKLQKYNLWIIWLRQRKKSWVNMKRKTSERTVFVYLIMQSADIDKQYSKNHSKNIHSYLKNIMLLHSHVWSGCLLPAQSIYCSCEKDCVLS</sequence>
<proteinExistence type="predicted"/>